<organism evidence="1">
    <name type="scientific">Phage sp. ctqZP6</name>
    <dbReference type="NCBI Taxonomy" id="2828010"/>
    <lineage>
        <taxon>Viruses</taxon>
    </lineage>
</organism>
<dbReference type="SUPFAM" id="SSF56112">
    <property type="entry name" value="Protein kinase-like (PK-like)"/>
    <property type="match status" value="1"/>
</dbReference>
<dbReference type="Gene3D" id="3.90.1200.10">
    <property type="match status" value="1"/>
</dbReference>
<accession>A0A8S5SHT2</accession>
<dbReference type="GO" id="GO:0006646">
    <property type="term" value="P:phosphatidylethanolamine biosynthetic process"/>
    <property type="evidence" value="ECO:0007669"/>
    <property type="project" value="TreeGrafter"/>
</dbReference>
<reference evidence="1" key="1">
    <citation type="journal article" date="2021" name="Proc. Natl. Acad. Sci. U.S.A.">
        <title>A Catalog of Tens of Thousands of Viruses from Human Metagenomes Reveals Hidden Associations with Chronic Diseases.</title>
        <authorList>
            <person name="Tisza M.J."/>
            <person name="Buck C.B."/>
        </authorList>
    </citation>
    <scope>NUCLEOTIDE SEQUENCE</scope>
    <source>
        <strain evidence="1">CtqZP6</strain>
    </source>
</reference>
<protein>
    <submittedName>
        <fullName evidence="1">ChoK-like protein</fullName>
    </submittedName>
</protein>
<name>A0A8S5SHT2_9VIRU</name>
<evidence type="ECO:0000313" key="1">
    <source>
        <dbReference type="EMBL" id="DAF50557.1"/>
    </source>
</evidence>
<dbReference type="Pfam" id="PF01633">
    <property type="entry name" value="Choline_kinase"/>
    <property type="match status" value="1"/>
</dbReference>
<dbReference type="EMBL" id="BK032598">
    <property type="protein sequence ID" value="DAF50557.1"/>
    <property type="molecule type" value="Genomic_DNA"/>
</dbReference>
<dbReference type="Gene3D" id="3.30.200.20">
    <property type="entry name" value="Phosphorylase Kinase, domain 1"/>
    <property type="match status" value="1"/>
</dbReference>
<sequence length="299" mass="34994">MPTFTKSQYELISSILWCLPEDICICDDAAGGMTNSSISIDVKSKKYIVRLPGKGSKELINRSQEYRVYNFLHNLKYDNLTVFISPDGMKITKYITNPRNCDPNKSTDVMACMTKLREFHELELRPNVEYFSLTANIDRYRELAKIRNHTPRQKYEEVYNRCMQIAAWIERQPRKCCLCQIDANPDNAIFAGSSGIPTLIDWEYAGLQDPHVDIAMWATYCNYSTEQFNTIMSNYFRKDIDNDTRHKIYGYAALAGMLWYNWCIYKQNCGVTYGDYTNNQFEYADKYSDIVLRYIKNKE</sequence>
<proteinExistence type="predicted"/>
<dbReference type="GO" id="GO:0004305">
    <property type="term" value="F:ethanolamine kinase activity"/>
    <property type="evidence" value="ECO:0007669"/>
    <property type="project" value="TreeGrafter"/>
</dbReference>
<dbReference type="InterPro" id="IPR011009">
    <property type="entry name" value="Kinase-like_dom_sf"/>
</dbReference>
<dbReference type="CDD" id="cd05151">
    <property type="entry name" value="ChoK-like"/>
    <property type="match status" value="1"/>
</dbReference>
<dbReference type="PANTHER" id="PTHR22603:SF66">
    <property type="entry name" value="ETHANOLAMINE KINASE"/>
    <property type="match status" value="1"/>
</dbReference>
<dbReference type="PANTHER" id="PTHR22603">
    <property type="entry name" value="CHOLINE/ETHANOALAMINE KINASE"/>
    <property type="match status" value="1"/>
</dbReference>